<dbReference type="InterPro" id="IPR012677">
    <property type="entry name" value="Nucleotide-bd_a/b_plait_sf"/>
</dbReference>
<dbReference type="SUPFAM" id="SSF54928">
    <property type="entry name" value="RNA-binding domain, RBD"/>
    <property type="match status" value="1"/>
</dbReference>
<keyword evidence="1 2" id="KW-0694">RNA-binding</keyword>
<name>T1JE52_STRMM</name>
<protein>
    <recommendedName>
        <fullName evidence="4">RRM domain-containing protein</fullName>
    </recommendedName>
</protein>
<keyword evidence="3" id="KW-0732">Signal</keyword>
<dbReference type="GO" id="GO:0005634">
    <property type="term" value="C:nucleus"/>
    <property type="evidence" value="ECO:0007669"/>
    <property type="project" value="TreeGrafter"/>
</dbReference>
<dbReference type="AlphaFoldDB" id="T1JE52"/>
<dbReference type="GO" id="GO:0005737">
    <property type="term" value="C:cytoplasm"/>
    <property type="evidence" value="ECO:0007669"/>
    <property type="project" value="TreeGrafter"/>
</dbReference>
<dbReference type="Pfam" id="PF01823">
    <property type="entry name" value="MACPF"/>
    <property type="match status" value="1"/>
</dbReference>
<dbReference type="HOGENOM" id="CLU_499064_0_0_1"/>
<dbReference type="EMBL" id="JH432116">
    <property type="status" value="NOT_ANNOTATED_CDS"/>
    <property type="molecule type" value="Genomic_DNA"/>
</dbReference>
<evidence type="ECO:0000256" key="3">
    <source>
        <dbReference type="SAM" id="SignalP"/>
    </source>
</evidence>
<proteinExistence type="predicted"/>
<sequence length="546" mass="63121">MKYFTHTLLLTFILLEPKKIITTNGEPINCGKFYDPNALLQPARGWDALTSRNKLPIFLLGSTTCNRKPRFLKGENIILKDTDEMLIRSDLLGYYPNLFYPITALNMTFQTYPWSPIDGFFTQGYINIVRRLIEKRLVTNRILFRRVIFRFELKKRSPIHPRFEKRIMDIAKLIDSKNMAVAKYKLDLIVRDYGTHYILRVDTGAIYIQQDYLDHDALIKLSQDKIDDISIAGKNAFLKKCNMSASGKVVSSAVLTAYSTLLKSTAFKFIGGAETDFCSNFNTWLESMEKQMEIVDRSGPLLHEILKNVKFKKLKDAKVKVKIGKMLEDAIGRYYNVNIHAGCLRLDSINYDAVMNFDDGSCIPSNKSGSPGDYKYYGAALISPPYSEEPPHLRVNITPAIRSNQMQLLFFKMGTRVYIGNLNSDFDYRDIDELFEGYGKIREVILKRGFGFVEFDDRRDADDAVHDLNGRKYLGKRVKVDFARPLRRDFEYKSCTPRRSKYRLVVQNLSSRISWQDLKDYMEEAGNVIYVNAHRRYRNEGEVEDG</sequence>
<keyword evidence="6" id="KW-1185">Reference proteome</keyword>
<dbReference type="Proteomes" id="UP000014500">
    <property type="component" value="Unassembled WGS sequence"/>
</dbReference>
<reference evidence="6" key="1">
    <citation type="submission" date="2011-05" db="EMBL/GenBank/DDBJ databases">
        <authorList>
            <person name="Richards S.R."/>
            <person name="Qu J."/>
            <person name="Jiang H."/>
            <person name="Jhangiani S.N."/>
            <person name="Agravi P."/>
            <person name="Goodspeed R."/>
            <person name="Gross S."/>
            <person name="Mandapat C."/>
            <person name="Jackson L."/>
            <person name="Mathew T."/>
            <person name="Pu L."/>
            <person name="Thornton R."/>
            <person name="Saada N."/>
            <person name="Wilczek-Boney K.B."/>
            <person name="Lee S."/>
            <person name="Kovar C."/>
            <person name="Wu Y."/>
            <person name="Scherer S.E."/>
            <person name="Worley K.C."/>
            <person name="Muzny D.M."/>
            <person name="Gibbs R."/>
        </authorList>
    </citation>
    <scope>NUCLEOTIDE SEQUENCE</scope>
    <source>
        <strain evidence="6">Brora</strain>
    </source>
</reference>
<dbReference type="PANTHER" id="PTHR23003:SF51">
    <property type="entry name" value="SERINE-ARGININE PROTEIN 55"/>
    <property type="match status" value="1"/>
</dbReference>
<feature type="chain" id="PRO_5004590522" description="RRM domain-containing protein" evidence="3">
    <location>
        <begin position="26"/>
        <end position="546"/>
    </location>
</feature>
<feature type="signal peptide" evidence="3">
    <location>
        <begin position="1"/>
        <end position="25"/>
    </location>
</feature>
<dbReference type="Gene3D" id="3.30.70.330">
    <property type="match status" value="2"/>
</dbReference>
<dbReference type="PhylomeDB" id="T1JE52"/>
<organism evidence="5 6">
    <name type="scientific">Strigamia maritima</name>
    <name type="common">European centipede</name>
    <name type="synonym">Geophilus maritimus</name>
    <dbReference type="NCBI Taxonomy" id="126957"/>
    <lineage>
        <taxon>Eukaryota</taxon>
        <taxon>Metazoa</taxon>
        <taxon>Ecdysozoa</taxon>
        <taxon>Arthropoda</taxon>
        <taxon>Myriapoda</taxon>
        <taxon>Chilopoda</taxon>
        <taxon>Pleurostigmophora</taxon>
        <taxon>Geophilomorpha</taxon>
        <taxon>Linotaeniidae</taxon>
        <taxon>Strigamia</taxon>
    </lineage>
</organism>
<evidence type="ECO:0000256" key="2">
    <source>
        <dbReference type="PROSITE-ProRule" id="PRU00176"/>
    </source>
</evidence>
<dbReference type="SMART" id="SM00457">
    <property type="entry name" value="MACPF"/>
    <property type="match status" value="1"/>
</dbReference>
<dbReference type="eggNOG" id="KOG0106">
    <property type="taxonomic scope" value="Eukaryota"/>
</dbReference>
<dbReference type="Pfam" id="PF00076">
    <property type="entry name" value="RRM_1"/>
    <property type="match status" value="1"/>
</dbReference>
<dbReference type="InterPro" id="IPR020864">
    <property type="entry name" value="MACPF"/>
</dbReference>
<dbReference type="PROSITE" id="PS50102">
    <property type="entry name" value="RRM"/>
    <property type="match status" value="1"/>
</dbReference>
<reference evidence="5" key="2">
    <citation type="submission" date="2015-02" db="UniProtKB">
        <authorList>
            <consortium name="EnsemblMetazoa"/>
        </authorList>
    </citation>
    <scope>IDENTIFICATION</scope>
</reference>
<evidence type="ECO:0000313" key="6">
    <source>
        <dbReference type="Proteomes" id="UP000014500"/>
    </source>
</evidence>
<evidence type="ECO:0000259" key="4">
    <source>
        <dbReference type="PROSITE" id="PS50102"/>
    </source>
</evidence>
<dbReference type="PANTHER" id="PTHR23003">
    <property type="entry name" value="RNA RECOGNITION MOTIF RRM DOMAIN CONTAINING PROTEIN"/>
    <property type="match status" value="1"/>
</dbReference>
<dbReference type="InterPro" id="IPR000504">
    <property type="entry name" value="RRM_dom"/>
</dbReference>
<dbReference type="GO" id="GO:0003729">
    <property type="term" value="F:mRNA binding"/>
    <property type="evidence" value="ECO:0007669"/>
    <property type="project" value="TreeGrafter"/>
</dbReference>
<accession>T1JE52</accession>
<feature type="domain" description="RRM" evidence="4">
    <location>
        <begin position="415"/>
        <end position="485"/>
    </location>
</feature>
<dbReference type="STRING" id="126957.T1JE52"/>
<evidence type="ECO:0000256" key="1">
    <source>
        <dbReference type="ARBA" id="ARBA00022884"/>
    </source>
</evidence>
<dbReference type="SMART" id="SM00360">
    <property type="entry name" value="RRM"/>
    <property type="match status" value="1"/>
</dbReference>
<dbReference type="InterPro" id="IPR035979">
    <property type="entry name" value="RBD_domain_sf"/>
</dbReference>
<evidence type="ECO:0000313" key="5">
    <source>
        <dbReference type="EnsemblMetazoa" id="SMAR012090-PA"/>
    </source>
</evidence>
<dbReference type="InterPro" id="IPR050374">
    <property type="entry name" value="RRT5_SRSF_SR"/>
</dbReference>
<dbReference type="EnsemblMetazoa" id="SMAR012090-RA">
    <property type="protein sequence ID" value="SMAR012090-PA"/>
    <property type="gene ID" value="SMAR012090"/>
</dbReference>